<organism evidence="2 5">
    <name type="scientific">Variovorax beijingensis</name>
    <dbReference type="NCBI Taxonomy" id="2496117"/>
    <lineage>
        <taxon>Bacteria</taxon>
        <taxon>Pseudomonadati</taxon>
        <taxon>Pseudomonadota</taxon>
        <taxon>Betaproteobacteria</taxon>
        <taxon>Burkholderiales</taxon>
        <taxon>Comamonadaceae</taxon>
        <taxon>Variovorax</taxon>
    </lineage>
</organism>
<keyword evidence="4" id="KW-1185">Reference proteome</keyword>
<feature type="signal peptide" evidence="1">
    <location>
        <begin position="1"/>
        <end position="21"/>
    </location>
</feature>
<name>A0A3P3EMU1_9BURK</name>
<dbReference type="Proteomes" id="UP000271137">
    <property type="component" value="Unassembled WGS sequence"/>
</dbReference>
<sequence>MKKLLLMCAAASCMAVVQVHAQVNTPPAAATDPAMAEYKAARDKISADYKADKAACDAMKDNAKDVCMEEAKGKEKIAKAELEQKHKPSDGNARKLAEAKVEVAYSIAKEKCDDQKGDAKNACVKEAKAEEAKGKADIKAMKK</sequence>
<protein>
    <recommendedName>
        <fullName evidence="6">Cell envelope biogenesis protein TolA</fullName>
    </recommendedName>
</protein>
<evidence type="ECO:0008006" key="6">
    <source>
        <dbReference type="Google" id="ProtNLM"/>
    </source>
</evidence>
<evidence type="ECO:0000313" key="4">
    <source>
        <dbReference type="Proteomes" id="UP000271137"/>
    </source>
</evidence>
<evidence type="ECO:0000313" key="3">
    <source>
        <dbReference type="EMBL" id="RSZ40023.1"/>
    </source>
</evidence>
<dbReference type="Proteomes" id="UP000271590">
    <property type="component" value="Unassembled WGS sequence"/>
</dbReference>
<dbReference type="AlphaFoldDB" id="A0A3P3EMU1"/>
<accession>A0A3P3EMU1</accession>
<dbReference type="RefSeq" id="WP_124959446.1">
    <property type="nucleotide sequence ID" value="NZ_CBFHCE010000201.1"/>
</dbReference>
<dbReference type="EMBL" id="RXFQ01000004">
    <property type="protein sequence ID" value="RSZ40023.1"/>
    <property type="molecule type" value="Genomic_DNA"/>
</dbReference>
<dbReference type="EMBL" id="RQXU01000008">
    <property type="protein sequence ID" value="RRH87655.1"/>
    <property type="molecule type" value="Genomic_DNA"/>
</dbReference>
<comment type="caution">
    <text evidence="2">The sequence shown here is derived from an EMBL/GenBank/DDBJ whole genome shotgun (WGS) entry which is preliminary data.</text>
</comment>
<proteinExistence type="predicted"/>
<evidence type="ECO:0000313" key="2">
    <source>
        <dbReference type="EMBL" id="RRH87655.1"/>
    </source>
</evidence>
<reference evidence="2 5" key="1">
    <citation type="submission" date="2018-11" db="EMBL/GenBank/DDBJ databases">
        <title>The genome of Variovorax sp T529.</title>
        <authorList>
            <person name="Gao J."/>
        </authorList>
    </citation>
    <scope>NUCLEOTIDE SEQUENCE [LARGE SCALE GENOMIC DNA]</scope>
    <source>
        <strain evidence="2 5">T529</strain>
    </source>
</reference>
<evidence type="ECO:0000256" key="1">
    <source>
        <dbReference type="SAM" id="SignalP"/>
    </source>
</evidence>
<gene>
    <name evidence="2" type="ORF">EH244_16535</name>
    <name evidence="3" type="ORF">EJO66_07715</name>
</gene>
<reference evidence="3 4" key="2">
    <citation type="submission" date="2018-12" db="EMBL/GenBank/DDBJ databases">
        <title>The genome sequences of strain 502.</title>
        <authorList>
            <person name="Gao J."/>
            <person name="Sun J."/>
        </authorList>
    </citation>
    <scope>NUCLEOTIDE SEQUENCE [LARGE SCALE GENOMIC DNA]</scope>
    <source>
        <strain evidence="3 4">502</strain>
    </source>
</reference>
<evidence type="ECO:0000313" key="5">
    <source>
        <dbReference type="Proteomes" id="UP000271590"/>
    </source>
</evidence>
<keyword evidence="1" id="KW-0732">Signal</keyword>
<feature type="chain" id="PRO_5018176289" description="Cell envelope biogenesis protein TolA" evidence="1">
    <location>
        <begin position="22"/>
        <end position="143"/>
    </location>
</feature>